<dbReference type="Gene3D" id="3.90.220.20">
    <property type="entry name" value="DNA methylase specificity domains"/>
    <property type="match status" value="2"/>
</dbReference>
<dbReference type="InterPro" id="IPR000055">
    <property type="entry name" value="Restrct_endonuc_typeI_TRD"/>
</dbReference>
<evidence type="ECO:0000256" key="3">
    <source>
        <dbReference type="ARBA" id="ARBA00023125"/>
    </source>
</evidence>
<dbReference type="Proteomes" id="UP000281547">
    <property type="component" value="Unassembled WGS sequence"/>
</dbReference>
<dbReference type="CDD" id="cd17253">
    <property type="entry name" value="RMtype1_S_Eco933I-TRD2-CR2_like"/>
    <property type="match status" value="1"/>
</dbReference>
<dbReference type="InterPro" id="IPR044946">
    <property type="entry name" value="Restrct_endonuc_typeI_TRD_sf"/>
</dbReference>
<dbReference type="GO" id="GO:0009307">
    <property type="term" value="P:DNA restriction-modification system"/>
    <property type="evidence" value="ECO:0007669"/>
    <property type="project" value="UniProtKB-KW"/>
</dbReference>
<organism evidence="5 6">
    <name type="scientific">Arsenicitalea aurantiaca</name>
    <dbReference type="NCBI Taxonomy" id="1783274"/>
    <lineage>
        <taxon>Bacteria</taxon>
        <taxon>Pseudomonadati</taxon>
        <taxon>Pseudomonadota</taxon>
        <taxon>Alphaproteobacteria</taxon>
        <taxon>Hyphomicrobiales</taxon>
        <taxon>Devosiaceae</taxon>
        <taxon>Arsenicitalea</taxon>
    </lineage>
</organism>
<sequence length="473" mass="53180">MMESKVPETWEKTTFGQVSEARMGKTILSKELTEEGLPVFSAATENEVWGYTSDESVFFERGTIIISARGTIGAAKIPRFERFVSTQTTIAATPATELDTKYVAFQLSCVDWTKYTSTTAIPMLTISALSKLPIILAPINEQRRIVEKIETLFARLDKGEEALRDVQKLLARYRQSVLKAAVTGQLTADWRAENAHRLEHGRDLLARILQTRRETWDGRGKYQEPAAPETTELPELPKGWVWASVEQLANVMGGVTKNKKRQEMPLRKPMLRVANVYQNRLELEDIHQTSITEAESARVLLEELDLLVVEGNGSKDQIGRMAVWRNEIPDAVHQNHLIKVRMIEKGLVEFALWWFQSPNGRQNIEKVASSTSGLYTLSISKIEALVVPVPSLSEIDEINELVDEAFSKISHLEIWCQTELARSTALRQSILKDAFAGRLVPQDPADEPAAALLARIKETHAAAAGRTRRRIRT</sequence>
<dbReference type="AlphaFoldDB" id="A0A433X2B9"/>
<feature type="domain" description="Type I restriction modification DNA specificity" evidence="4">
    <location>
        <begin position="7"/>
        <end position="159"/>
    </location>
</feature>
<reference evidence="5 6" key="1">
    <citation type="journal article" date="2016" name="Int. J. Syst. Evol. Microbiol.">
        <title>Arsenicitalea aurantiaca gen. nov., sp. nov., a new member of the family Hyphomicrobiaceae, isolated from high-arsenic sediment.</title>
        <authorList>
            <person name="Mu Y."/>
            <person name="Zhou L."/>
            <person name="Zeng X.C."/>
            <person name="Liu L."/>
            <person name="Pan Y."/>
            <person name="Chen X."/>
            <person name="Wang J."/>
            <person name="Li S."/>
            <person name="Li W.J."/>
            <person name="Wang Y."/>
        </authorList>
    </citation>
    <scope>NUCLEOTIDE SEQUENCE [LARGE SCALE GENOMIC DNA]</scope>
    <source>
        <strain evidence="5 6">42-50</strain>
    </source>
</reference>
<evidence type="ECO:0000313" key="6">
    <source>
        <dbReference type="Proteomes" id="UP000281547"/>
    </source>
</evidence>
<dbReference type="GO" id="GO:0003677">
    <property type="term" value="F:DNA binding"/>
    <property type="evidence" value="ECO:0007669"/>
    <property type="project" value="UniProtKB-KW"/>
</dbReference>
<keyword evidence="3" id="KW-0238">DNA-binding</keyword>
<dbReference type="Pfam" id="PF01420">
    <property type="entry name" value="Methylase_S"/>
    <property type="match status" value="1"/>
</dbReference>
<evidence type="ECO:0000256" key="2">
    <source>
        <dbReference type="ARBA" id="ARBA00022747"/>
    </source>
</evidence>
<name>A0A433X2B9_9HYPH</name>
<dbReference type="SUPFAM" id="SSF116734">
    <property type="entry name" value="DNA methylase specificity domain"/>
    <property type="match status" value="2"/>
</dbReference>
<evidence type="ECO:0000259" key="4">
    <source>
        <dbReference type="Pfam" id="PF01420"/>
    </source>
</evidence>
<gene>
    <name evidence="5" type="ORF">EMQ25_17750</name>
</gene>
<accession>A0A433X2B9</accession>
<keyword evidence="6" id="KW-1185">Reference proteome</keyword>
<evidence type="ECO:0000256" key="1">
    <source>
        <dbReference type="ARBA" id="ARBA00010923"/>
    </source>
</evidence>
<evidence type="ECO:0000313" key="5">
    <source>
        <dbReference type="EMBL" id="RUT28239.1"/>
    </source>
</evidence>
<dbReference type="InterPro" id="IPR051212">
    <property type="entry name" value="Type-I_RE_S_subunit"/>
</dbReference>
<comment type="caution">
    <text evidence="5">The sequence shown here is derived from an EMBL/GenBank/DDBJ whole genome shotgun (WGS) entry which is preliminary data.</text>
</comment>
<dbReference type="PANTHER" id="PTHR43140:SF1">
    <property type="entry name" value="TYPE I RESTRICTION ENZYME ECOKI SPECIFICITY SUBUNIT"/>
    <property type="match status" value="1"/>
</dbReference>
<proteinExistence type="inferred from homology"/>
<comment type="similarity">
    <text evidence="1">Belongs to the type-I restriction system S methylase family.</text>
</comment>
<dbReference type="EMBL" id="RZNJ01000009">
    <property type="protein sequence ID" value="RUT28239.1"/>
    <property type="molecule type" value="Genomic_DNA"/>
</dbReference>
<protein>
    <recommendedName>
        <fullName evidence="4">Type I restriction modification DNA specificity domain-containing protein</fullName>
    </recommendedName>
</protein>
<dbReference type="PANTHER" id="PTHR43140">
    <property type="entry name" value="TYPE-1 RESTRICTION ENZYME ECOKI SPECIFICITY PROTEIN"/>
    <property type="match status" value="1"/>
</dbReference>
<keyword evidence="2" id="KW-0680">Restriction system</keyword>